<dbReference type="OrthoDB" id="10667036at2759"/>
<dbReference type="AlphaFoldDB" id="A0A0D0BKC7"/>
<gene>
    <name evidence="2" type="ORF">GYMLUDRAFT_65483</name>
</gene>
<evidence type="ECO:0000313" key="3">
    <source>
        <dbReference type="Proteomes" id="UP000053593"/>
    </source>
</evidence>
<dbReference type="EMBL" id="KN834958">
    <property type="protein sequence ID" value="KIK49914.1"/>
    <property type="molecule type" value="Genomic_DNA"/>
</dbReference>
<accession>A0A0D0BKC7</accession>
<feature type="region of interest" description="Disordered" evidence="1">
    <location>
        <begin position="33"/>
        <end position="59"/>
    </location>
</feature>
<protein>
    <submittedName>
        <fullName evidence="2">Uncharacterized protein</fullName>
    </submittedName>
</protein>
<reference evidence="2 3" key="1">
    <citation type="submission" date="2014-04" db="EMBL/GenBank/DDBJ databases">
        <title>Evolutionary Origins and Diversification of the Mycorrhizal Mutualists.</title>
        <authorList>
            <consortium name="DOE Joint Genome Institute"/>
            <consortium name="Mycorrhizal Genomics Consortium"/>
            <person name="Kohler A."/>
            <person name="Kuo A."/>
            <person name="Nagy L.G."/>
            <person name="Floudas D."/>
            <person name="Copeland A."/>
            <person name="Barry K.W."/>
            <person name="Cichocki N."/>
            <person name="Veneault-Fourrey C."/>
            <person name="LaButti K."/>
            <person name="Lindquist E.A."/>
            <person name="Lipzen A."/>
            <person name="Lundell T."/>
            <person name="Morin E."/>
            <person name="Murat C."/>
            <person name="Riley R."/>
            <person name="Ohm R."/>
            <person name="Sun H."/>
            <person name="Tunlid A."/>
            <person name="Henrissat B."/>
            <person name="Grigoriev I.V."/>
            <person name="Hibbett D.S."/>
            <person name="Martin F."/>
        </authorList>
    </citation>
    <scope>NUCLEOTIDE SEQUENCE [LARGE SCALE GENOMIC DNA]</scope>
    <source>
        <strain evidence="2 3">FD-317 M1</strain>
    </source>
</reference>
<evidence type="ECO:0000313" key="2">
    <source>
        <dbReference type="EMBL" id="KIK49914.1"/>
    </source>
</evidence>
<feature type="compositionally biased region" description="Low complexity" evidence="1">
    <location>
        <begin position="453"/>
        <end position="463"/>
    </location>
</feature>
<feature type="region of interest" description="Disordered" evidence="1">
    <location>
        <begin position="193"/>
        <end position="218"/>
    </location>
</feature>
<keyword evidence="3" id="KW-1185">Reference proteome</keyword>
<feature type="compositionally biased region" description="Basic and acidic residues" evidence="1">
    <location>
        <begin position="33"/>
        <end position="48"/>
    </location>
</feature>
<sequence length="482" mass="51151">MSILQQLTSQAWKNAGTDLEVIEAVAKRQAELKKVKEEEGNSEAKAEDGGASIPGLEPTNNPIDVLEDLKEAIKKVQYLQGDELEHFVKSIPMIFTQLATFLASKTPSVWMFLSALLDLTEPDKLLSLGYHYEKDAQGRHFDKAYSAFGPAIVNPMMAFARLAIHMYSSIPSLNKLIINGAINASPDTVLARSSPAVATPVPPLSETKPGNTPPAGKMEETLAFAGSTAPDMTAAGAPSSAPSITAVLPLSELPSSDMAPLSPKSLSEWMTLMDNLHHLSETTLDDTLFAPLPWETESSLQLSSLLLSENTTLPPLSLPLSSPLNSPRSTLLPLPPSVETLSPGQCHPESSKDSLSTCPPLDFHSFLSQGSECKTSGLSCNSPLLAKWKCKHGENGDNLSSGGMLKKARKGKQVVKLICGDPDSRSAAAEKENVAAAMTTSPRPQPKPIPRTSSKSSAMSSDSPTVPEVTAAVEGSASGHPQ</sequence>
<dbReference type="HOGENOM" id="CLU_566262_0_0_1"/>
<organism evidence="2 3">
    <name type="scientific">Collybiopsis luxurians FD-317 M1</name>
    <dbReference type="NCBI Taxonomy" id="944289"/>
    <lineage>
        <taxon>Eukaryota</taxon>
        <taxon>Fungi</taxon>
        <taxon>Dikarya</taxon>
        <taxon>Basidiomycota</taxon>
        <taxon>Agaricomycotina</taxon>
        <taxon>Agaricomycetes</taxon>
        <taxon>Agaricomycetidae</taxon>
        <taxon>Agaricales</taxon>
        <taxon>Marasmiineae</taxon>
        <taxon>Omphalotaceae</taxon>
        <taxon>Collybiopsis</taxon>
        <taxon>Collybiopsis luxurians</taxon>
    </lineage>
</organism>
<evidence type="ECO:0000256" key="1">
    <source>
        <dbReference type="SAM" id="MobiDB-lite"/>
    </source>
</evidence>
<name>A0A0D0BKC7_9AGAR</name>
<dbReference type="Proteomes" id="UP000053593">
    <property type="component" value="Unassembled WGS sequence"/>
</dbReference>
<proteinExistence type="predicted"/>
<feature type="compositionally biased region" description="Basic and acidic residues" evidence="1">
    <location>
        <begin position="424"/>
        <end position="433"/>
    </location>
</feature>
<feature type="region of interest" description="Disordered" evidence="1">
    <location>
        <begin position="424"/>
        <end position="482"/>
    </location>
</feature>